<feature type="non-terminal residue" evidence="2">
    <location>
        <position position="89"/>
    </location>
</feature>
<sequence length="89" mass="10069">QVERDQDRQRWSSRHGGRDRQLRVGEFSRDGNRFQERPQVAGHSDFHARNNQARSVDDGFLADKGVHTGLCRSKSQAEGDDGGTRSGFK</sequence>
<organism evidence="2 3">
    <name type="scientific">Trifolium medium</name>
    <dbReference type="NCBI Taxonomy" id="97028"/>
    <lineage>
        <taxon>Eukaryota</taxon>
        <taxon>Viridiplantae</taxon>
        <taxon>Streptophyta</taxon>
        <taxon>Embryophyta</taxon>
        <taxon>Tracheophyta</taxon>
        <taxon>Spermatophyta</taxon>
        <taxon>Magnoliopsida</taxon>
        <taxon>eudicotyledons</taxon>
        <taxon>Gunneridae</taxon>
        <taxon>Pentapetalae</taxon>
        <taxon>rosids</taxon>
        <taxon>fabids</taxon>
        <taxon>Fabales</taxon>
        <taxon>Fabaceae</taxon>
        <taxon>Papilionoideae</taxon>
        <taxon>50 kb inversion clade</taxon>
        <taxon>NPAAA clade</taxon>
        <taxon>Hologalegina</taxon>
        <taxon>IRL clade</taxon>
        <taxon>Trifolieae</taxon>
        <taxon>Trifolium</taxon>
    </lineage>
</organism>
<feature type="region of interest" description="Disordered" evidence="1">
    <location>
        <begin position="1"/>
        <end position="52"/>
    </location>
</feature>
<dbReference type="EMBL" id="LXQA010372885">
    <property type="protein sequence ID" value="MCI47472.1"/>
    <property type="molecule type" value="Genomic_DNA"/>
</dbReference>
<reference evidence="2 3" key="1">
    <citation type="journal article" date="2018" name="Front. Plant Sci.">
        <title>Red Clover (Trifolium pratense) and Zigzag Clover (T. medium) - A Picture of Genomic Similarities and Differences.</title>
        <authorList>
            <person name="Dluhosova J."/>
            <person name="Istvanek J."/>
            <person name="Nedelnik J."/>
            <person name="Repkova J."/>
        </authorList>
    </citation>
    <scope>NUCLEOTIDE SEQUENCE [LARGE SCALE GENOMIC DNA]</scope>
    <source>
        <strain evidence="3">cv. 10/8</strain>
        <tissue evidence="2">Leaf</tissue>
    </source>
</reference>
<evidence type="ECO:0000313" key="3">
    <source>
        <dbReference type="Proteomes" id="UP000265520"/>
    </source>
</evidence>
<dbReference type="Proteomes" id="UP000265520">
    <property type="component" value="Unassembled WGS sequence"/>
</dbReference>
<dbReference type="AlphaFoldDB" id="A0A392SG92"/>
<accession>A0A392SG92</accession>
<proteinExistence type="predicted"/>
<feature type="compositionally biased region" description="Basic and acidic residues" evidence="1">
    <location>
        <begin position="1"/>
        <end position="36"/>
    </location>
</feature>
<name>A0A392SG92_9FABA</name>
<keyword evidence="3" id="KW-1185">Reference proteome</keyword>
<evidence type="ECO:0000313" key="2">
    <source>
        <dbReference type="EMBL" id="MCI47472.1"/>
    </source>
</evidence>
<feature type="non-terminal residue" evidence="2">
    <location>
        <position position="1"/>
    </location>
</feature>
<comment type="caution">
    <text evidence="2">The sequence shown here is derived from an EMBL/GenBank/DDBJ whole genome shotgun (WGS) entry which is preliminary data.</text>
</comment>
<protein>
    <submittedName>
        <fullName evidence="2">Uncharacterized protein</fullName>
    </submittedName>
</protein>
<feature type="region of interest" description="Disordered" evidence="1">
    <location>
        <begin position="69"/>
        <end position="89"/>
    </location>
</feature>
<evidence type="ECO:0000256" key="1">
    <source>
        <dbReference type="SAM" id="MobiDB-lite"/>
    </source>
</evidence>